<dbReference type="Gene3D" id="3.30.870.10">
    <property type="entry name" value="Endonuclease Chain A"/>
    <property type="match status" value="2"/>
</dbReference>
<evidence type="ECO:0000313" key="9">
    <source>
        <dbReference type="Proteomes" id="UP000326702"/>
    </source>
</evidence>
<dbReference type="KEGG" id="lxl:KDY119_02627"/>
<dbReference type="EC" id="3.1.4.4" evidence="3"/>
<evidence type="ECO:0000256" key="6">
    <source>
        <dbReference type="ARBA" id="ARBA00023098"/>
    </source>
</evidence>
<keyword evidence="4" id="KW-0378">Hydrolase</keyword>
<protein>
    <recommendedName>
        <fullName evidence="3">phospholipase D</fullName>
        <ecNumber evidence="3">3.1.4.4</ecNumber>
    </recommendedName>
</protein>
<reference evidence="8 9" key="1">
    <citation type="submission" date="2019-10" db="EMBL/GenBank/DDBJ databases">
        <title>Genome sequence of Luteimicrobium xylanilyticum HY-24.</title>
        <authorList>
            <person name="Kim D.Y."/>
            <person name="Park H.-Y."/>
        </authorList>
    </citation>
    <scope>NUCLEOTIDE SEQUENCE [LARGE SCALE GENOMIC DNA]</scope>
    <source>
        <strain evidence="8 9">HY-24</strain>
    </source>
</reference>
<comment type="similarity">
    <text evidence="2">Belongs to the phospholipase D family.</text>
</comment>
<comment type="catalytic activity">
    <reaction evidence="1">
        <text>a 1,2-diacyl-sn-glycero-3-phosphocholine + H2O = a 1,2-diacyl-sn-glycero-3-phosphate + choline + H(+)</text>
        <dbReference type="Rhea" id="RHEA:14445"/>
        <dbReference type="ChEBI" id="CHEBI:15354"/>
        <dbReference type="ChEBI" id="CHEBI:15377"/>
        <dbReference type="ChEBI" id="CHEBI:15378"/>
        <dbReference type="ChEBI" id="CHEBI:57643"/>
        <dbReference type="ChEBI" id="CHEBI:58608"/>
        <dbReference type="EC" id="3.1.4.4"/>
    </reaction>
</comment>
<dbReference type="Pfam" id="PF13091">
    <property type="entry name" value="PLDc_2"/>
    <property type="match status" value="1"/>
</dbReference>
<dbReference type="AlphaFoldDB" id="A0A5P9QCC0"/>
<sequence>MVGIAASLLLGGTALPGGPAGDATASTIQGVRAVTSTAAAKEAKKPDKRKKVAVGASLSASHYLKHAKVSVRGRAKGAPKGTRVTLQRKAVKSGRTRWTKVASTRTTTKDGRYKVSFRPSSGRKYELRTVVAATKRTRVGTSATRTLRHTGCGTTAAAPSASHPFDVWFNDASKRSATPLRSKLRALLCATAAGATVRISLYILESKDHESVQLLSALRYLHTERGVHVKFVVESGVGGVSAASIKDVRRFASVTACKHGCFNTTSSTAHSHDKIVAISKMAWSRRTAPVLVVASANWSDRQLKQFWQSATAFYADRTFYDDVVRRFEREITCAKGRCSTIKTVSGARWVHRYGNWGIVDDPVLTSARGSGVSYRFFPAVTKRDNVLDTLRSVEGCSKGGTVRVAMYAASGNRPARIGAELGRLRKAGCSVKILVSQGGGVTTPQDKVADYRRTSGVAPQCVELMHLKFAVLRGVSQKVGQRVVRGQTIVLDGSQNWTAAGLKRNDETAFVLSTAGATSSRARSIRSAAASYASEWTTVSHHTRTCGTIR</sequence>
<keyword evidence="6" id="KW-0443">Lipid metabolism</keyword>
<dbReference type="InterPro" id="IPR025202">
    <property type="entry name" value="PLD-like_dom"/>
</dbReference>
<dbReference type="PANTHER" id="PTHR43856">
    <property type="entry name" value="CARDIOLIPIN HYDROLASE"/>
    <property type="match status" value="1"/>
</dbReference>
<dbReference type="SUPFAM" id="SSF56024">
    <property type="entry name" value="Phospholipase D/nuclease"/>
    <property type="match status" value="2"/>
</dbReference>
<evidence type="ECO:0000259" key="7">
    <source>
        <dbReference type="Pfam" id="PF13091"/>
    </source>
</evidence>
<feature type="domain" description="Phospholipase D-like" evidence="7">
    <location>
        <begin position="401"/>
        <end position="516"/>
    </location>
</feature>
<evidence type="ECO:0000256" key="4">
    <source>
        <dbReference type="ARBA" id="ARBA00022801"/>
    </source>
</evidence>
<evidence type="ECO:0000256" key="2">
    <source>
        <dbReference type="ARBA" id="ARBA00008664"/>
    </source>
</evidence>
<name>A0A5P9QCC0_9MICO</name>
<dbReference type="Proteomes" id="UP000326702">
    <property type="component" value="Chromosome"/>
</dbReference>
<accession>A0A5P9QCC0</accession>
<keyword evidence="9" id="KW-1185">Reference proteome</keyword>
<dbReference type="EMBL" id="CP045529">
    <property type="protein sequence ID" value="QFU99101.1"/>
    <property type="molecule type" value="Genomic_DNA"/>
</dbReference>
<dbReference type="PANTHER" id="PTHR43856:SF1">
    <property type="entry name" value="MITOCHONDRIAL CARDIOLIPIN HYDROLASE"/>
    <property type="match status" value="1"/>
</dbReference>
<evidence type="ECO:0000256" key="3">
    <source>
        <dbReference type="ARBA" id="ARBA00012027"/>
    </source>
</evidence>
<evidence type="ECO:0000313" key="8">
    <source>
        <dbReference type="EMBL" id="QFU99101.1"/>
    </source>
</evidence>
<proteinExistence type="inferred from homology"/>
<evidence type="ECO:0000256" key="5">
    <source>
        <dbReference type="ARBA" id="ARBA00022963"/>
    </source>
</evidence>
<keyword evidence="5" id="KW-0442">Lipid degradation</keyword>
<dbReference type="GO" id="GO:0016042">
    <property type="term" value="P:lipid catabolic process"/>
    <property type="evidence" value="ECO:0007669"/>
    <property type="project" value="UniProtKB-KW"/>
</dbReference>
<evidence type="ECO:0000256" key="1">
    <source>
        <dbReference type="ARBA" id="ARBA00000798"/>
    </source>
</evidence>
<dbReference type="GO" id="GO:0004630">
    <property type="term" value="F:phospholipase D activity"/>
    <property type="evidence" value="ECO:0007669"/>
    <property type="project" value="UniProtKB-EC"/>
</dbReference>
<organism evidence="8 9">
    <name type="scientific">Luteimicrobium xylanilyticum</name>
    <dbReference type="NCBI Taxonomy" id="1133546"/>
    <lineage>
        <taxon>Bacteria</taxon>
        <taxon>Bacillati</taxon>
        <taxon>Actinomycetota</taxon>
        <taxon>Actinomycetes</taxon>
        <taxon>Micrococcales</taxon>
        <taxon>Luteimicrobium</taxon>
    </lineage>
</organism>
<dbReference type="GO" id="GO:0016891">
    <property type="term" value="F:RNA endonuclease activity producing 5'-phosphomonoesters, hydrolytic mechanism"/>
    <property type="evidence" value="ECO:0007669"/>
    <property type="project" value="TreeGrafter"/>
</dbReference>
<gene>
    <name evidence="8" type="ORF">KDY119_02627</name>
</gene>
<dbReference type="InterPro" id="IPR051406">
    <property type="entry name" value="PLD_domain"/>
</dbReference>